<dbReference type="InterPro" id="IPR004520">
    <property type="entry name" value="GTPase_MnmE"/>
</dbReference>
<dbReference type="Proteomes" id="UP000316008">
    <property type="component" value="Unassembled WGS sequence"/>
</dbReference>
<evidence type="ECO:0000256" key="5">
    <source>
        <dbReference type="ARBA" id="ARBA00022958"/>
    </source>
</evidence>
<dbReference type="InterPro" id="IPR031168">
    <property type="entry name" value="G_TrmE"/>
</dbReference>
<evidence type="ECO:0000256" key="2">
    <source>
        <dbReference type="ARBA" id="ARBA00022694"/>
    </source>
</evidence>
<evidence type="ECO:0000259" key="9">
    <source>
        <dbReference type="PROSITE" id="PS51709"/>
    </source>
</evidence>
<feature type="binding site" evidence="7">
    <location>
        <position position="229"/>
    </location>
    <ligand>
        <name>K(+)</name>
        <dbReference type="ChEBI" id="CHEBI:29103"/>
    </ligand>
</feature>
<dbReference type="OrthoDB" id="9805918at2"/>
<dbReference type="EMBL" id="VLPL01000002">
    <property type="protein sequence ID" value="TSJ46597.1"/>
    <property type="molecule type" value="Genomic_DNA"/>
</dbReference>
<dbReference type="GO" id="GO:0030488">
    <property type="term" value="P:tRNA methylation"/>
    <property type="evidence" value="ECO:0007669"/>
    <property type="project" value="TreeGrafter"/>
</dbReference>
<keyword evidence="11" id="KW-1185">Reference proteome</keyword>
<dbReference type="GO" id="GO:0046872">
    <property type="term" value="F:metal ion binding"/>
    <property type="evidence" value="ECO:0007669"/>
    <property type="project" value="UniProtKB-KW"/>
</dbReference>
<dbReference type="CDD" id="cd14858">
    <property type="entry name" value="TrmE_N"/>
    <property type="match status" value="1"/>
</dbReference>
<dbReference type="Pfam" id="PF12631">
    <property type="entry name" value="MnmE_helical"/>
    <property type="match status" value="1"/>
</dbReference>
<feature type="binding site" evidence="7">
    <location>
        <begin position="229"/>
        <end position="234"/>
    </location>
    <ligand>
        <name>GTP</name>
        <dbReference type="ChEBI" id="CHEBI:37565"/>
    </ligand>
</feature>
<dbReference type="CDD" id="cd04164">
    <property type="entry name" value="trmE"/>
    <property type="match status" value="1"/>
</dbReference>
<dbReference type="InterPro" id="IPR027368">
    <property type="entry name" value="MnmE_dom2"/>
</dbReference>
<gene>
    <name evidence="7 10" type="primary">mnmE</name>
    <name evidence="7" type="synonym">trmE</name>
    <name evidence="10" type="ORF">FO442_05410</name>
</gene>
<feature type="binding site" evidence="7">
    <location>
        <position position="254"/>
    </location>
    <ligand>
        <name>Mg(2+)</name>
        <dbReference type="ChEBI" id="CHEBI:18420"/>
    </ligand>
</feature>
<dbReference type="InterPro" id="IPR025867">
    <property type="entry name" value="MnmE_helical"/>
</dbReference>
<dbReference type="InterPro" id="IPR005225">
    <property type="entry name" value="Small_GTP-bd"/>
</dbReference>
<evidence type="ECO:0000256" key="7">
    <source>
        <dbReference type="HAMAP-Rule" id="MF_00379"/>
    </source>
</evidence>
<comment type="subunit">
    <text evidence="7">Homodimer. Heterotetramer of two MnmE and two MnmG subunits.</text>
</comment>
<proteinExistence type="inferred from homology"/>
<keyword evidence="5 7" id="KW-0630">Potassium</keyword>
<keyword evidence="4 7" id="KW-0460">Magnesium</keyword>
<feature type="binding site" evidence="7">
    <location>
        <begin position="273"/>
        <end position="276"/>
    </location>
    <ligand>
        <name>GTP</name>
        <dbReference type="ChEBI" id="CHEBI:37565"/>
    </ligand>
</feature>
<feature type="binding site" evidence="7">
    <location>
        <begin position="248"/>
        <end position="254"/>
    </location>
    <ligand>
        <name>GTP</name>
        <dbReference type="ChEBI" id="CHEBI:37565"/>
    </ligand>
</feature>
<evidence type="ECO:0000313" key="11">
    <source>
        <dbReference type="Proteomes" id="UP000316008"/>
    </source>
</evidence>
<evidence type="ECO:0000256" key="4">
    <source>
        <dbReference type="ARBA" id="ARBA00022842"/>
    </source>
</evidence>
<keyword evidence="6 7" id="KW-0342">GTP-binding</keyword>
<dbReference type="InterPro" id="IPR027417">
    <property type="entry name" value="P-loop_NTPase"/>
</dbReference>
<organism evidence="10 11">
    <name type="scientific">Fluviicola chungangensis</name>
    <dbReference type="NCBI Taxonomy" id="2597671"/>
    <lineage>
        <taxon>Bacteria</taxon>
        <taxon>Pseudomonadati</taxon>
        <taxon>Bacteroidota</taxon>
        <taxon>Flavobacteriia</taxon>
        <taxon>Flavobacteriales</taxon>
        <taxon>Crocinitomicaceae</taxon>
        <taxon>Fluviicola</taxon>
    </lineage>
</organism>
<comment type="function">
    <text evidence="7">Exhibits a very high intrinsic GTPase hydrolysis rate. Involved in the addition of a carboxymethylaminomethyl (cmnm) group at the wobble position (U34) of certain tRNAs, forming tRNA-cmnm(5)s(2)U34.</text>
</comment>
<dbReference type="InterPro" id="IPR006073">
    <property type="entry name" value="GTP-bd"/>
</dbReference>
<dbReference type="EC" id="3.6.-.-" evidence="7"/>
<dbReference type="NCBIfam" id="NF003661">
    <property type="entry name" value="PRK05291.1-3"/>
    <property type="match status" value="1"/>
</dbReference>
<dbReference type="SUPFAM" id="SSF116878">
    <property type="entry name" value="TrmE connector domain"/>
    <property type="match status" value="1"/>
</dbReference>
<accession>A0A556N320</accession>
<dbReference type="GO" id="GO:0003924">
    <property type="term" value="F:GTPase activity"/>
    <property type="evidence" value="ECO:0007669"/>
    <property type="project" value="UniProtKB-UniRule"/>
</dbReference>
<dbReference type="Gene3D" id="1.20.120.430">
    <property type="entry name" value="tRNA modification GTPase MnmE domain 2"/>
    <property type="match status" value="1"/>
</dbReference>
<comment type="subcellular location">
    <subcellularLocation>
        <location evidence="7">Cytoplasm</location>
    </subcellularLocation>
</comment>
<feature type="binding site" evidence="7">
    <location>
        <position position="468"/>
    </location>
    <ligand>
        <name>(6S)-5-formyl-5,6,7,8-tetrahydrofolate</name>
        <dbReference type="ChEBI" id="CHEBI:57457"/>
    </ligand>
</feature>
<evidence type="ECO:0000256" key="6">
    <source>
        <dbReference type="ARBA" id="ARBA00023134"/>
    </source>
</evidence>
<dbReference type="RefSeq" id="WP_144332134.1">
    <property type="nucleotide sequence ID" value="NZ_VLPL01000002.1"/>
</dbReference>
<dbReference type="AlphaFoldDB" id="A0A556N320"/>
<dbReference type="Gene3D" id="3.30.1360.120">
    <property type="entry name" value="Probable tRNA modification gtpase trme, domain 1"/>
    <property type="match status" value="1"/>
</dbReference>
<feature type="binding site" evidence="7">
    <location>
        <position position="248"/>
    </location>
    <ligand>
        <name>K(+)</name>
        <dbReference type="ChEBI" id="CHEBI:29103"/>
    </ligand>
</feature>
<dbReference type="GO" id="GO:0005525">
    <property type="term" value="F:GTP binding"/>
    <property type="evidence" value="ECO:0007669"/>
    <property type="project" value="UniProtKB-UniRule"/>
</dbReference>
<evidence type="ECO:0000256" key="8">
    <source>
        <dbReference type="RuleBase" id="RU003313"/>
    </source>
</evidence>
<keyword evidence="3 7" id="KW-0547">Nucleotide-binding</keyword>
<dbReference type="SUPFAM" id="SSF52540">
    <property type="entry name" value="P-loop containing nucleoside triphosphate hydrolases"/>
    <property type="match status" value="1"/>
</dbReference>
<keyword evidence="2 7" id="KW-0819">tRNA processing</keyword>
<dbReference type="GO" id="GO:0002098">
    <property type="term" value="P:tRNA wobble uridine modification"/>
    <property type="evidence" value="ECO:0007669"/>
    <property type="project" value="TreeGrafter"/>
</dbReference>
<dbReference type="Gene3D" id="3.40.50.300">
    <property type="entry name" value="P-loop containing nucleotide triphosphate hydrolases"/>
    <property type="match status" value="1"/>
</dbReference>
<reference evidence="10 11" key="1">
    <citation type="submission" date="2019-07" db="EMBL/GenBank/DDBJ databases">
        <authorList>
            <person name="Huq M.A."/>
        </authorList>
    </citation>
    <scope>NUCLEOTIDE SEQUENCE [LARGE SCALE GENOMIC DNA]</scope>
    <source>
        <strain evidence="10 11">MAH-3</strain>
    </source>
</reference>
<evidence type="ECO:0000313" key="10">
    <source>
        <dbReference type="EMBL" id="TSJ46597.1"/>
    </source>
</evidence>
<feature type="binding site" evidence="7">
    <location>
        <position position="123"/>
    </location>
    <ligand>
        <name>(6S)-5-formyl-5,6,7,8-tetrahydrofolate</name>
        <dbReference type="ChEBI" id="CHEBI:57457"/>
    </ligand>
</feature>
<dbReference type="PANTHER" id="PTHR42714:SF2">
    <property type="entry name" value="TRNA MODIFICATION GTPASE GTPBP3, MITOCHONDRIAL"/>
    <property type="match status" value="1"/>
</dbReference>
<dbReference type="NCBIfam" id="TIGR00450">
    <property type="entry name" value="mnmE_trmE_thdF"/>
    <property type="match status" value="1"/>
</dbReference>
<evidence type="ECO:0000256" key="1">
    <source>
        <dbReference type="ARBA" id="ARBA00011043"/>
    </source>
</evidence>
<keyword evidence="7" id="KW-0963">Cytoplasm</keyword>
<feature type="domain" description="TrmE-type G" evidence="9">
    <location>
        <begin position="219"/>
        <end position="390"/>
    </location>
</feature>
<evidence type="ECO:0000256" key="3">
    <source>
        <dbReference type="ARBA" id="ARBA00022741"/>
    </source>
</evidence>
<dbReference type="GO" id="GO:0005829">
    <property type="term" value="C:cytosol"/>
    <property type="evidence" value="ECO:0007669"/>
    <property type="project" value="TreeGrafter"/>
</dbReference>
<dbReference type="HAMAP" id="MF_00379">
    <property type="entry name" value="GTPase_MnmE"/>
    <property type="match status" value="1"/>
</dbReference>
<keyword evidence="7" id="KW-0378">Hydrolase</keyword>
<dbReference type="Pfam" id="PF10396">
    <property type="entry name" value="TrmE_N"/>
    <property type="match status" value="1"/>
</dbReference>
<feature type="binding site" evidence="7">
    <location>
        <position position="250"/>
    </location>
    <ligand>
        <name>K(+)</name>
        <dbReference type="ChEBI" id="CHEBI:29103"/>
    </ligand>
</feature>
<protein>
    <recommendedName>
        <fullName evidence="7">tRNA modification GTPase MnmE</fullName>
        <ecNumber evidence="7">3.6.-.-</ecNumber>
    </recommendedName>
</protein>
<comment type="cofactor">
    <cofactor evidence="7">
        <name>K(+)</name>
        <dbReference type="ChEBI" id="CHEBI:29103"/>
    </cofactor>
    <text evidence="7">Binds 1 potassium ion per subunit.</text>
</comment>
<comment type="caution">
    <text evidence="7">Lacks conserved residue(s) required for the propagation of feature annotation.</text>
</comment>
<dbReference type="InterPro" id="IPR027266">
    <property type="entry name" value="TrmE/GcvT-like"/>
</dbReference>
<keyword evidence="7" id="KW-0479">Metal-binding</keyword>
<feature type="binding site" evidence="7">
    <location>
        <position position="253"/>
    </location>
    <ligand>
        <name>K(+)</name>
        <dbReference type="ChEBI" id="CHEBI:29103"/>
    </ligand>
</feature>
<comment type="caution">
    <text evidence="10">The sequence shown here is derived from an EMBL/GenBank/DDBJ whole genome shotgun (WGS) entry which is preliminary data.</text>
</comment>
<dbReference type="NCBIfam" id="TIGR00231">
    <property type="entry name" value="small_GTP"/>
    <property type="match status" value="1"/>
</dbReference>
<dbReference type="PRINTS" id="PR00326">
    <property type="entry name" value="GTP1OBG"/>
</dbReference>
<name>A0A556N320_9FLAO</name>
<feature type="binding site" evidence="7">
    <location>
        <position position="84"/>
    </location>
    <ligand>
        <name>(6S)-5-formyl-5,6,7,8-tetrahydrofolate</name>
        <dbReference type="ChEBI" id="CHEBI:57457"/>
    </ligand>
</feature>
<dbReference type="Pfam" id="PF01926">
    <property type="entry name" value="MMR_HSR1"/>
    <property type="match status" value="1"/>
</dbReference>
<sequence length="468" mass="51204">MSISPKTICALSTAPGMGAIALIRLSGPDAISILSQVAGRSFDQATSHSAHFVRLKNDDGSVLDEVVVTIFHEGHSFTGENTVEIACHGSVFIQQEIIRLLLANGCELAKPGEFTMRAFLNGRMDLSQAEAVSDLIASESARSHEVAMNQMRGSFSNELRDLREKLIHFASLVELELDFAEEDVEFADRTELLALVTEVLAYVQRLIRSFELGNVLKNGVPVAIVGAPNTGKSTLLNQLLGEDRAIVSNIAGTTRDVIEETLNIDGILFRLIDTAGIREEAAEEIEALGIQRSLDKIKQAKIVLMLSDFSGNNASEEGHLSMSPEETGQWADEQAKKHPGAHFLVIGNKYDLRSDQVNPPWKFETPFLPVSAKNGSGMDELKSWLSQQILGSFNTQSDTIVTNARHLDALEKTQDSLEKAKWGLETNVTGDFVAMDIRQAMFWLGSITGQISEDDLLANIFSKFCIGK</sequence>
<dbReference type="InterPro" id="IPR018948">
    <property type="entry name" value="GTP-bd_TrmE_N"/>
</dbReference>
<dbReference type="PROSITE" id="PS51709">
    <property type="entry name" value="G_TRME"/>
    <property type="match status" value="1"/>
</dbReference>
<dbReference type="PANTHER" id="PTHR42714">
    <property type="entry name" value="TRNA MODIFICATION GTPASE GTPBP3"/>
    <property type="match status" value="1"/>
</dbReference>
<feature type="binding site" evidence="7">
    <location>
        <position position="233"/>
    </location>
    <ligand>
        <name>Mg(2+)</name>
        <dbReference type="ChEBI" id="CHEBI:18420"/>
    </ligand>
</feature>
<comment type="similarity">
    <text evidence="1 7 8">Belongs to the TRAFAC class TrmE-Era-EngA-EngB-Septin-like GTPase superfamily. TrmE GTPase family.</text>
</comment>
<feature type="binding site" evidence="7">
    <location>
        <position position="24"/>
    </location>
    <ligand>
        <name>(6S)-5-formyl-5,6,7,8-tetrahydrofolate</name>
        <dbReference type="ChEBI" id="CHEBI:57457"/>
    </ligand>
</feature>